<organism evidence="2 3">
    <name type="scientific">Suilimivivens aceti</name>
    <dbReference type="NCBI Taxonomy" id="2981774"/>
    <lineage>
        <taxon>Bacteria</taxon>
        <taxon>Bacillati</taxon>
        <taxon>Bacillota</taxon>
        <taxon>Clostridia</taxon>
        <taxon>Lachnospirales</taxon>
        <taxon>Lachnospiraceae</taxon>
        <taxon>Suilimivivens</taxon>
    </lineage>
</organism>
<sequence length="265" mass="30986">MNEQKVQCRLCEQYFNDEDMSEEHYPAHSVGNDDIIELDLTKFMDTLMGDNPELKEAISAAIKNGEDPKECADKYFDQHLAKDLYPKGRTARTLCRKCNTFLGKYDEAYKKFYSEDGDPKKVKGFQKQTKIQIVKAIFAKFLSIPEAQDIHFDFLDFIRNPEEMEYHGAWKLYFIKRDYSTDLIGLSDIPTGKIDWNGDGKMIVFELSDDKFIFNLCNFEKFPEFEMNDIFDVMEKNYSLVTGIHGNKGSFHENFVMTRMFKGMK</sequence>
<keyword evidence="3" id="KW-1185">Reference proteome</keyword>
<gene>
    <name evidence="2" type="ORF">OCV77_11675</name>
</gene>
<dbReference type="InterPro" id="IPR013087">
    <property type="entry name" value="Znf_C2H2_type"/>
</dbReference>
<accession>A0ABT2T4G6</accession>
<reference evidence="2 3" key="1">
    <citation type="journal article" date="2021" name="ISME Commun">
        <title>Automated analysis of genomic sequences facilitates high-throughput and comprehensive description of bacteria.</title>
        <authorList>
            <person name="Hitch T.C.A."/>
        </authorList>
    </citation>
    <scope>NUCLEOTIDE SEQUENCE [LARGE SCALE GENOMIC DNA]</scope>
    <source>
        <strain evidence="2 3">Sanger_18</strain>
    </source>
</reference>
<evidence type="ECO:0000313" key="2">
    <source>
        <dbReference type="EMBL" id="MCU6745142.1"/>
    </source>
</evidence>
<dbReference type="EMBL" id="JAOQKJ010000009">
    <property type="protein sequence ID" value="MCU6745142.1"/>
    <property type="molecule type" value="Genomic_DNA"/>
</dbReference>
<dbReference type="PROSITE" id="PS00028">
    <property type="entry name" value="ZINC_FINGER_C2H2_1"/>
    <property type="match status" value="1"/>
</dbReference>
<evidence type="ECO:0000259" key="1">
    <source>
        <dbReference type="PROSITE" id="PS00028"/>
    </source>
</evidence>
<feature type="domain" description="C2H2-type" evidence="1">
    <location>
        <begin position="8"/>
        <end position="28"/>
    </location>
</feature>
<dbReference type="RefSeq" id="WP_262575241.1">
    <property type="nucleotide sequence ID" value="NZ_JAOQKJ010000009.1"/>
</dbReference>
<dbReference type="Proteomes" id="UP001652432">
    <property type="component" value="Unassembled WGS sequence"/>
</dbReference>
<comment type="caution">
    <text evidence="2">The sequence shown here is derived from an EMBL/GenBank/DDBJ whole genome shotgun (WGS) entry which is preliminary data.</text>
</comment>
<protein>
    <recommendedName>
        <fullName evidence="1">C2H2-type domain-containing protein</fullName>
    </recommendedName>
</protein>
<name>A0ABT2T4G6_9FIRM</name>
<proteinExistence type="predicted"/>
<evidence type="ECO:0000313" key="3">
    <source>
        <dbReference type="Proteomes" id="UP001652432"/>
    </source>
</evidence>